<protein>
    <submittedName>
        <fullName evidence="1">Uncharacterized protein</fullName>
    </submittedName>
</protein>
<evidence type="ECO:0000313" key="1">
    <source>
        <dbReference type="EMBL" id="GBP52826.1"/>
    </source>
</evidence>
<dbReference type="Proteomes" id="UP000299102">
    <property type="component" value="Unassembled WGS sequence"/>
</dbReference>
<gene>
    <name evidence="1" type="ORF">EVAR_39365_1</name>
</gene>
<reference evidence="1 2" key="1">
    <citation type="journal article" date="2019" name="Commun. Biol.">
        <title>The bagworm genome reveals a unique fibroin gene that provides high tensile strength.</title>
        <authorList>
            <person name="Kono N."/>
            <person name="Nakamura H."/>
            <person name="Ohtoshi R."/>
            <person name="Tomita M."/>
            <person name="Numata K."/>
            <person name="Arakawa K."/>
        </authorList>
    </citation>
    <scope>NUCLEOTIDE SEQUENCE [LARGE SCALE GENOMIC DNA]</scope>
</reference>
<organism evidence="1 2">
    <name type="scientific">Eumeta variegata</name>
    <name type="common">Bagworm moth</name>
    <name type="synonym">Eumeta japonica</name>
    <dbReference type="NCBI Taxonomy" id="151549"/>
    <lineage>
        <taxon>Eukaryota</taxon>
        <taxon>Metazoa</taxon>
        <taxon>Ecdysozoa</taxon>
        <taxon>Arthropoda</taxon>
        <taxon>Hexapoda</taxon>
        <taxon>Insecta</taxon>
        <taxon>Pterygota</taxon>
        <taxon>Neoptera</taxon>
        <taxon>Endopterygota</taxon>
        <taxon>Lepidoptera</taxon>
        <taxon>Glossata</taxon>
        <taxon>Ditrysia</taxon>
        <taxon>Tineoidea</taxon>
        <taxon>Psychidae</taxon>
        <taxon>Oiketicinae</taxon>
        <taxon>Eumeta</taxon>
    </lineage>
</organism>
<accession>A0A4C1WMX8</accession>
<dbReference type="AlphaFoldDB" id="A0A4C1WMX8"/>
<dbReference type="EMBL" id="BGZK01000610">
    <property type="protein sequence ID" value="GBP52826.1"/>
    <property type="molecule type" value="Genomic_DNA"/>
</dbReference>
<sequence length="124" mass="14235">MHQKANERKFTVIIRTGLTRLTHEPRPDRTINTPPQSSRIRAVSNYYRVFRPQQFHQRHITFRVRIYGTGPPLGPCSRLAPTTHCSFASIRPYILQVFSDTIALTRYGTASERIAYGLCTAETT</sequence>
<proteinExistence type="predicted"/>
<comment type="caution">
    <text evidence="1">The sequence shown here is derived from an EMBL/GenBank/DDBJ whole genome shotgun (WGS) entry which is preliminary data.</text>
</comment>
<evidence type="ECO:0000313" key="2">
    <source>
        <dbReference type="Proteomes" id="UP000299102"/>
    </source>
</evidence>
<keyword evidence="2" id="KW-1185">Reference proteome</keyword>
<name>A0A4C1WMX8_EUMVA</name>